<dbReference type="CDD" id="cd01335">
    <property type="entry name" value="Radical_SAM"/>
    <property type="match status" value="1"/>
</dbReference>
<dbReference type="SFLD" id="SFLDS00029">
    <property type="entry name" value="Radical_SAM"/>
    <property type="match status" value="1"/>
</dbReference>
<dbReference type="InterPro" id="IPR058240">
    <property type="entry name" value="rSAM_sf"/>
</dbReference>
<keyword evidence="1" id="KW-0949">S-adenosyl-L-methionine</keyword>
<dbReference type="GO" id="GO:0003824">
    <property type="term" value="F:catalytic activity"/>
    <property type="evidence" value="ECO:0007669"/>
    <property type="project" value="InterPro"/>
</dbReference>
<accession>A0A0F0HBG8</accession>
<dbReference type="InterPro" id="IPR006638">
    <property type="entry name" value="Elp3/MiaA/NifB-like_rSAM"/>
</dbReference>
<dbReference type="InterPro" id="IPR007197">
    <property type="entry name" value="rSAM"/>
</dbReference>
<protein>
    <recommendedName>
        <fullName evidence="5">Radical SAM core domain-containing protein</fullName>
    </recommendedName>
</protein>
<feature type="domain" description="Radical SAM core" evidence="5">
    <location>
        <begin position="22"/>
        <end position="236"/>
    </location>
</feature>
<dbReference type="PROSITE" id="PS51918">
    <property type="entry name" value="RADICAL_SAM"/>
    <property type="match status" value="1"/>
</dbReference>
<dbReference type="Pfam" id="PF04055">
    <property type="entry name" value="Radical_SAM"/>
    <property type="match status" value="1"/>
</dbReference>
<dbReference type="SMART" id="SM00729">
    <property type="entry name" value="Elp3"/>
    <property type="match status" value="1"/>
</dbReference>
<dbReference type="InterPro" id="IPR050377">
    <property type="entry name" value="Radical_SAM_PqqE_MftC-like"/>
</dbReference>
<evidence type="ECO:0000259" key="5">
    <source>
        <dbReference type="PROSITE" id="PS51918"/>
    </source>
</evidence>
<keyword evidence="4" id="KW-0411">Iron-sulfur</keyword>
<organism evidence="6 7">
    <name type="scientific">Lentzea aerocolonigenes</name>
    <name type="common">Lechevalieria aerocolonigenes</name>
    <name type="synonym">Saccharothrix aerocolonigenes</name>
    <dbReference type="NCBI Taxonomy" id="68170"/>
    <lineage>
        <taxon>Bacteria</taxon>
        <taxon>Bacillati</taxon>
        <taxon>Actinomycetota</taxon>
        <taxon>Actinomycetes</taxon>
        <taxon>Pseudonocardiales</taxon>
        <taxon>Pseudonocardiaceae</taxon>
        <taxon>Lentzea</taxon>
    </lineage>
</organism>
<dbReference type="InterPro" id="IPR013785">
    <property type="entry name" value="Aldolase_TIM"/>
</dbReference>
<evidence type="ECO:0000313" key="6">
    <source>
        <dbReference type="EMBL" id="KJK51682.1"/>
    </source>
</evidence>
<dbReference type="PANTHER" id="PTHR11228">
    <property type="entry name" value="RADICAL SAM DOMAIN PROTEIN"/>
    <property type="match status" value="1"/>
</dbReference>
<gene>
    <name evidence="6" type="ORF">UK23_06075</name>
</gene>
<keyword evidence="3" id="KW-0408">Iron</keyword>
<dbReference type="OrthoDB" id="9782387at2"/>
<evidence type="ECO:0000256" key="4">
    <source>
        <dbReference type="ARBA" id="ARBA00023014"/>
    </source>
</evidence>
<sequence>MTELLSGGDLRSSVAGGLPASDFKLDSIDVYVTSTCNRRCTYCFLSDEFLNSKTRMSLDMVRDIVGWAATGRAREITLLGGEPAMHPEFSRIVTTISGAGLSARTVTNGSRQFRTALTDDAVASSLGRVAVSIDASTPTRFDRLRGRGAFADAMATVTEIRARGIPLEINYTVLRSTVGDVQAMIELAESMDAARLNIHWFSLVGRARTHAADETISPQVWRDEVLEVVRGYVSPRADFAVDCELGYAYGLPGEDLGECAVRGLSNLQFFPSGAVFACGMLVEDEDLSGYRWQDGMLTERSGSSELTRTDASCAGCPLRHPDNGFTPLCIYNRLMA</sequence>
<dbReference type="PATRIC" id="fig|68170.10.peg.6786"/>
<proteinExistence type="predicted"/>
<dbReference type="RefSeq" id="WP_045310365.1">
    <property type="nucleotide sequence ID" value="NZ_JYJG01000029.1"/>
</dbReference>
<evidence type="ECO:0000256" key="3">
    <source>
        <dbReference type="ARBA" id="ARBA00023004"/>
    </source>
</evidence>
<dbReference type="PANTHER" id="PTHR11228:SF7">
    <property type="entry name" value="PQQA PEPTIDE CYCLASE"/>
    <property type="match status" value="1"/>
</dbReference>
<dbReference type="SFLD" id="SFLDG01067">
    <property type="entry name" value="SPASM/twitch_domain_containing"/>
    <property type="match status" value="1"/>
</dbReference>
<comment type="caution">
    <text evidence="6">The sequence shown here is derived from an EMBL/GenBank/DDBJ whole genome shotgun (WGS) entry which is preliminary data.</text>
</comment>
<dbReference type="AlphaFoldDB" id="A0A0F0HBG8"/>
<evidence type="ECO:0000256" key="1">
    <source>
        <dbReference type="ARBA" id="ARBA00022691"/>
    </source>
</evidence>
<dbReference type="EMBL" id="JYJG01000029">
    <property type="protein sequence ID" value="KJK51682.1"/>
    <property type="molecule type" value="Genomic_DNA"/>
</dbReference>
<name>A0A0F0HBG8_LENAE</name>
<reference evidence="6 7" key="1">
    <citation type="submission" date="2015-02" db="EMBL/GenBank/DDBJ databases">
        <authorList>
            <person name="Ju K.-S."/>
            <person name="Doroghazi J.R."/>
            <person name="Metcalf W."/>
        </authorList>
    </citation>
    <scope>NUCLEOTIDE SEQUENCE [LARGE SCALE GENOMIC DNA]</scope>
    <source>
        <strain evidence="6 7">NRRL B-16140</strain>
    </source>
</reference>
<evidence type="ECO:0000313" key="7">
    <source>
        <dbReference type="Proteomes" id="UP000033393"/>
    </source>
</evidence>
<keyword evidence="7" id="KW-1185">Reference proteome</keyword>
<dbReference type="GO" id="GO:0046872">
    <property type="term" value="F:metal ion binding"/>
    <property type="evidence" value="ECO:0007669"/>
    <property type="project" value="UniProtKB-KW"/>
</dbReference>
<evidence type="ECO:0000256" key="2">
    <source>
        <dbReference type="ARBA" id="ARBA00022723"/>
    </source>
</evidence>
<dbReference type="Proteomes" id="UP000033393">
    <property type="component" value="Unassembled WGS sequence"/>
</dbReference>
<dbReference type="Gene3D" id="3.20.20.70">
    <property type="entry name" value="Aldolase class I"/>
    <property type="match status" value="1"/>
</dbReference>
<dbReference type="GO" id="GO:0051536">
    <property type="term" value="F:iron-sulfur cluster binding"/>
    <property type="evidence" value="ECO:0007669"/>
    <property type="project" value="UniProtKB-KW"/>
</dbReference>
<dbReference type="SUPFAM" id="SSF102114">
    <property type="entry name" value="Radical SAM enzymes"/>
    <property type="match status" value="1"/>
</dbReference>
<keyword evidence="2" id="KW-0479">Metal-binding</keyword>